<dbReference type="OrthoDB" id="3169450at2"/>
<feature type="region of interest" description="Disordered" evidence="1">
    <location>
        <begin position="671"/>
        <end position="691"/>
    </location>
</feature>
<evidence type="ECO:0000256" key="1">
    <source>
        <dbReference type="SAM" id="MobiDB-lite"/>
    </source>
</evidence>
<protein>
    <submittedName>
        <fullName evidence="3">Aminopeptidase</fullName>
    </submittedName>
</protein>
<dbReference type="STRING" id="1034345.GCA_000236865_00748"/>
<keyword evidence="2" id="KW-1133">Transmembrane helix</keyword>
<dbReference type="Proteomes" id="UP000253792">
    <property type="component" value="Unassembled WGS sequence"/>
</dbReference>
<evidence type="ECO:0000313" key="4">
    <source>
        <dbReference type="Proteomes" id="UP000253792"/>
    </source>
</evidence>
<feature type="region of interest" description="Disordered" evidence="1">
    <location>
        <begin position="427"/>
        <end position="452"/>
    </location>
</feature>
<feature type="region of interest" description="Disordered" evidence="1">
    <location>
        <begin position="324"/>
        <end position="384"/>
    </location>
</feature>
<dbReference type="AlphaFoldDB" id="A0A369L7W2"/>
<feature type="transmembrane region" description="Helical" evidence="2">
    <location>
        <begin position="68"/>
        <end position="96"/>
    </location>
</feature>
<feature type="compositionally biased region" description="Basic and acidic residues" evidence="1">
    <location>
        <begin position="435"/>
        <end position="449"/>
    </location>
</feature>
<keyword evidence="2" id="KW-0812">Transmembrane</keyword>
<organism evidence="3 4">
    <name type="scientific">Senegalimassilia anaerobia</name>
    <dbReference type="NCBI Taxonomy" id="1473216"/>
    <lineage>
        <taxon>Bacteria</taxon>
        <taxon>Bacillati</taxon>
        <taxon>Actinomycetota</taxon>
        <taxon>Coriobacteriia</taxon>
        <taxon>Coriobacteriales</taxon>
        <taxon>Coriobacteriaceae</taxon>
        <taxon>Senegalimassilia</taxon>
    </lineage>
</organism>
<reference evidence="3 4" key="1">
    <citation type="journal article" date="2018" name="Elife">
        <title>Discovery and characterization of a prevalent human gut bacterial enzyme sufficient for the inactivation of a family of plant toxins.</title>
        <authorList>
            <person name="Koppel N."/>
            <person name="Bisanz J.E."/>
            <person name="Pandelia M.E."/>
            <person name="Turnbaugh P.J."/>
            <person name="Balskus E.P."/>
        </authorList>
    </citation>
    <scope>NUCLEOTIDE SEQUENCE [LARGE SCALE GENOMIC DNA]</scope>
    <source>
        <strain evidence="4">anaerobia AP69FAA</strain>
    </source>
</reference>
<feature type="region of interest" description="Disordered" evidence="1">
    <location>
        <begin position="795"/>
        <end position="822"/>
    </location>
</feature>
<feature type="transmembrane region" description="Helical" evidence="2">
    <location>
        <begin position="161"/>
        <end position="179"/>
    </location>
</feature>
<dbReference type="SUPFAM" id="SSF53187">
    <property type="entry name" value="Zn-dependent exopeptidases"/>
    <property type="match status" value="1"/>
</dbReference>
<evidence type="ECO:0000313" key="3">
    <source>
        <dbReference type="EMBL" id="RDB55751.1"/>
    </source>
</evidence>
<dbReference type="GO" id="GO:0004177">
    <property type="term" value="F:aminopeptidase activity"/>
    <property type="evidence" value="ECO:0007669"/>
    <property type="project" value="UniProtKB-KW"/>
</dbReference>
<evidence type="ECO:0000256" key="2">
    <source>
        <dbReference type="SAM" id="Phobius"/>
    </source>
</evidence>
<keyword evidence="3" id="KW-0378">Hydrolase</keyword>
<keyword evidence="3" id="KW-0645">Protease</keyword>
<feature type="compositionally biased region" description="Low complexity" evidence="1">
    <location>
        <begin position="356"/>
        <end position="372"/>
    </location>
</feature>
<sequence length="1232" mass="130564">MPDIKEHIAYLSQEIGARPAGTEEEQQAALYITEQFQKEAGLPANIEDFNGVGDPHLPSMICCGAAMVLALLSLIVPVLSIIGVIGCLAAAGLFAAEYLDKPIISKLLGKGVSQNVVAKYAPAAPEDGEGARRRKVILVARYDTGKVRAELAGPTAQVMPLVGKISFGAMVALPVLLLIKGVALGSSEGTLTTIFTLLIVIAMLLTAIPLALGALHQTAAYNEGANCNASGVAALLELARRIGAGRVSEAEIAEREDAMMHGPEAAYESGLVPEGAEFVYSSHPRSSMEDEESLIAAKAAISALSGKPVDGMTAEEVERNLQKIERHDREEAEEEARMQRMEARAIESARRDAEQARLAAEQEQQALEAQQAEEAEKAQAEFEAQQAAMQQAEFEAQQAAAQQAAAQQAAAQQMQVAAEQQRSAQASVPDWYARAQEKAKKPRNAEKPAQRSRYASALDAAVAESAGHFAKANNIVEHELERSFDIDRDTIREVRAPQWATIAPVQPAVQPETEQPVVNAASSEVSVNAVSAVEQASQMQQAPVQEHPAVQPLASQQAVQLDAQVETASADETAPAAPQNDAAIAAPAPEASAPVAEPALEQMTAQQPVAQFAPAQISAPEPVQAQVVAPAEVADPFATAATPPIDVTKLHLEDVPPMGDVPMPAFLDPRKVQEEAQSRQSDAPRSGNRVDVTRASINEAGRVDAANAPAVPMPAPASESADETVPELQAKPLDIPDVSVAPVAPVTLPEVSATAPAAPVAAAVKQRAPLADVESAGKTAARSLLNLLPSIGSSDIKASHEQEGEEAGEPGEKKDSKPSLLASLPSLSGSIKAADAAQAQPGVSAAASFGTAGATGSFAPVSSELASTMDPEDMYVDDADDSAYDDHFTETGAFAGPGYMEMPKSRFRRLFDKFLHRKDDEEDTPQEWLDVDDNFEARAAGKARGGWESFQEEHYEQGEYQGDYAVEADQNAAAYPGATQALPALQSDDLGATQAWTPQPIDVEAVGQEASQVAYDDSFNVNDVADDEQSGSNRFRPWHGGAYSARRMENSNLSSEELADEAAAAAVPTPVELNEELNEVYQFRNPDIDAEVWFVALGSELAQNSGMKAFLEAHQSELRGAFIVDIDAIGAGDLTMIEREGFLKPSKASSRMKRYIRKASQATGIKVASGALLAEESAASYAAKHGCQVTHLVGMEGGKPALYGQQDDIVENIDEKKLASNVDFLMELLKNM</sequence>
<keyword evidence="4" id="KW-1185">Reference proteome</keyword>
<accession>A0A369L7W2</accession>
<keyword evidence="3" id="KW-0031">Aminopeptidase</keyword>
<feature type="transmembrane region" description="Helical" evidence="2">
    <location>
        <begin position="191"/>
        <end position="212"/>
    </location>
</feature>
<dbReference type="RefSeq" id="WP_114620678.1">
    <property type="nucleotide sequence ID" value="NZ_PPTP01000004.1"/>
</dbReference>
<dbReference type="Gene3D" id="3.40.630.10">
    <property type="entry name" value="Zn peptidases"/>
    <property type="match status" value="2"/>
</dbReference>
<dbReference type="EMBL" id="PPTP01000004">
    <property type="protein sequence ID" value="RDB55751.1"/>
    <property type="molecule type" value="Genomic_DNA"/>
</dbReference>
<proteinExistence type="predicted"/>
<keyword evidence="2" id="KW-0472">Membrane</keyword>
<name>A0A369L7W2_9ACTN</name>
<comment type="caution">
    <text evidence="3">The sequence shown here is derived from an EMBL/GenBank/DDBJ whole genome shotgun (WGS) entry which is preliminary data.</text>
</comment>
<gene>
    <name evidence="3" type="ORF">C1880_05960</name>
</gene>
<feature type="compositionally biased region" description="Basic and acidic residues" evidence="1">
    <location>
        <begin position="324"/>
        <end position="355"/>
    </location>
</feature>